<name>A0A919JQ90_9ACTN</name>
<dbReference type="Gene3D" id="1.10.357.10">
    <property type="entry name" value="Tetracycline Repressor, domain 2"/>
    <property type="match status" value="1"/>
</dbReference>
<dbReference type="PROSITE" id="PS50977">
    <property type="entry name" value="HTH_TETR_2"/>
    <property type="match status" value="1"/>
</dbReference>
<dbReference type="Proteomes" id="UP000647172">
    <property type="component" value="Unassembled WGS sequence"/>
</dbReference>
<comment type="caution">
    <text evidence="6">The sequence shown here is derived from an EMBL/GenBank/DDBJ whole genome shotgun (WGS) entry which is preliminary data.</text>
</comment>
<reference evidence="6" key="1">
    <citation type="submission" date="2021-01" db="EMBL/GenBank/DDBJ databases">
        <title>Whole genome shotgun sequence of Actinoplanes nipponensis NBRC 14063.</title>
        <authorList>
            <person name="Komaki H."/>
            <person name="Tamura T."/>
        </authorList>
    </citation>
    <scope>NUCLEOTIDE SEQUENCE</scope>
    <source>
        <strain evidence="6">NBRC 14063</strain>
    </source>
</reference>
<dbReference type="Pfam" id="PF00440">
    <property type="entry name" value="TetR_N"/>
    <property type="match status" value="1"/>
</dbReference>
<keyword evidence="3" id="KW-0804">Transcription</keyword>
<protein>
    <submittedName>
        <fullName evidence="6">TetR family transcriptional regulator</fullName>
    </submittedName>
</protein>
<dbReference type="RefSeq" id="WP_203775275.1">
    <property type="nucleotide sequence ID" value="NZ_BAAAYJ010000022.1"/>
</dbReference>
<evidence type="ECO:0000259" key="5">
    <source>
        <dbReference type="PROSITE" id="PS50977"/>
    </source>
</evidence>
<dbReference type="InterPro" id="IPR009057">
    <property type="entry name" value="Homeodomain-like_sf"/>
</dbReference>
<dbReference type="PANTHER" id="PTHR30055">
    <property type="entry name" value="HTH-TYPE TRANSCRIPTIONAL REGULATOR RUTR"/>
    <property type="match status" value="1"/>
</dbReference>
<dbReference type="InterPro" id="IPR001647">
    <property type="entry name" value="HTH_TetR"/>
</dbReference>
<dbReference type="GO" id="GO:0000976">
    <property type="term" value="F:transcription cis-regulatory region binding"/>
    <property type="evidence" value="ECO:0007669"/>
    <property type="project" value="TreeGrafter"/>
</dbReference>
<gene>
    <name evidence="6" type="ORF">Ani05nite_68600</name>
</gene>
<dbReference type="SUPFAM" id="SSF48498">
    <property type="entry name" value="Tetracyclin repressor-like, C-terminal domain"/>
    <property type="match status" value="1"/>
</dbReference>
<evidence type="ECO:0000256" key="3">
    <source>
        <dbReference type="ARBA" id="ARBA00023163"/>
    </source>
</evidence>
<dbReference type="InterPro" id="IPR036271">
    <property type="entry name" value="Tet_transcr_reg_TetR-rel_C_sf"/>
</dbReference>
<dbReference type="SUPFAM" id="SSF46689">
    <property type="entry name" value="Homeodomain-like"/>
    <property type="match status" value="1"/>
</dbReference>
<feature type="domain" description="HTH tetR-type" evidence="5">
    <location>
        <begin position="14"/>
        <end position="74"/>
    </location>
</feature>
<evidence type="ECO:0000256" key="2">
    <source>
        <dbReference type="ARBA" id="ARBA00023125"/>
    </source>
</evidence>
<keyword evidence="1" id="KW-0805">Transcription regulation</keyword>
<dbReference type="InterPro" id="IPR025996">
    <property type="entry name" value="MT1864/Rv1816-like_C"/>
</dbReference>
<dbReference type="PRINTS" id="PR00455">
    <property type="entry name" value="HTHTETR"/>
</dbReference>
<dbReference type="InterPro" id="IPR050109">
    <property type="entry name" value="HTH-type_TetR-like_transc_reg"/>
</dbReference>
<evidence type="ECO:0000313" key="7">
    <source>
        <dbReference type="Proteomes" id="UP000647172"/>
    </source>
</evidence>
<dbReference type="EMBL" id="BOMQ01000081">
    <property type="protein sequence ID" value="GIE53326.1"/>
    <property type="molecule type" value="Genomic_DNA"/>
</dbReference>
<keyword evidence="7" id="KW-1185">Reference proteome</keyword>
<sequence length="235" mass="26077">MTTTTPSRRERLRAETVTEIKDAARRLLVAGGPAAISLRAIARDLGMTAPALYRYFASLDALVLAIVTDLFEDLRATVADAATDHGDEEPLVRVGHMARAFRRWSLDRPAEFALMFGSPVPGITPFAEQCGPFNDAGARFGETFFTVLGEHYARHPFGGAAPDLPDPALRELFAPYLDTFGDRFPLPVIYLFVAAWTRLYGIVAMEVFGHLRWAMTDVEPLFEVELARMVSRMAR</sequence>
<dbReference type="GO" id="GO:0003700">
    <property type="term" value="F:DNA-binding transcription factor activity"/>
    <property type="evidence" value="ECO:0007669"/>
    <property type="project" value="TreeGrafter"/>
</dbReference>
<evidence type="ECO:0000256" key="1">
    <source>
        <dbReference type="ARBA" id="ARBA00023015"/>
    </source>
</evidence>
<proteinExistence type="predicted"/>
<keyword evidence="2 4" id="KW-0238">DNA-binding</keyword>
<accession>A0A919JQ90</accession>
<dbReference type="PANTHER" id="PTHR30055:SF243">
    <property type="entry name" value="HTH-TYPE TRANSCRIPTIONAL REGULATOR RV1816"/>
    <property type="match status" value="1"/>
</dbReference>
<feature type="DNA-binding region" description="H-T-H motif" evidence="4">
    <location>
        <begin position="37"/>
        <end position="56"/>
    </location>
</feature>
<dbReference type="Pfam" id="PF13305">
    <property type="entry name" value="TetR_C_33"/>
    <property type="match status" value="1"/>
</dbReference>
<dbReference type="AlphaFoldDB" id="A0A919JQ90"/>
<organism evidence="6 7">
    <name type="scientific">Actinoplanes nipponensis</name>
    <dbReference type="NCBI Taxonomy" id="135950"/>
    <lineage>
        <taxon>Bacteria</taxon>
        <taxon>Bacillati</taxon>
        <taxon>Actinomycetota</taxon>
        <taxon>Actinomycetes</taxon>
        <taxon>Micromonosporales</taxon>
        <taxon>Micromonosporaceae</taxon>
        <taxon>Actinoplanes</taxon>
    </lineage>
</organism>
<evidence type="ECO:0000256" key="4">
    <source>
        <dbReference type="PROSITE-ProRule" id="PRU00335"/>
    </source>
</evidence>
<evidence type="ECO:0000313" key="6">
    <source>
        <dbReference type="EMBL" id="GIE53326.1"/>
    </source>
</evidence>